<dbReference type="SMART" id="SM00924">
    <property type="entry name" value="MgtE_N"/>
    <property type="match status" value="1"/>
</dbReference>
<dbReference type="PROSITE" id="PS01131">
    <property type="entry name" value="RRNA_A_DIMETH"/>
    <property type="match status" value="1"/>
</dbReference>
<evidence type="ECO:0000256" key="2">
    <source>
        <dbReference type="PROSITE-ProRule" id="PRU01026"/>
    </source>
</evidence>
<feature type="binding site" evidence="2">
    <location>
        <position position="39"/>
    </location>
    <ligand>
        <name>S-adenosyl-L-methionine</name>
        <dbReference type="ChEBI" id="CHEBI:59789"/>
    </ligand>
</feature>
<comment type="similarity">
    <text evidence="2">Belongs to the class I-like SAM-binding methyltransferase superfamily. rRNA adenine N(6)-methyltransferase family.</text>
</comment>
<dbReference type="AlphaFoldDB" id="A0A7R8WNK9"/>
<dbReference type="InterPro" id="IPR011530">
    <property type="entry name" value="rRNA_adenine_dimethylase"/>
</dbReference>
<dbReference type="GO" id="GO:0003723">
    <property type="term" value="F:RNA binding"/>
    <property type="evidence" value="ECO:0007669"/>
    <property type="project" value="UniProtKB-UniRule"/>
</dbReference>
<dbReference type="SUPFAM" id="SSF158791">
    <property type="entry name" value="MgtE N-terminal domain-like"/>
    <property type="match status" value="1"/>
</dbReference>
<dbReference type="Gene3D" id="1.10.357.20">
    <property type="entry name" value="SLC41 divalent cation transporters, integral membrane domain"/>
    <property type="match status" value="1"/>
</dbReference>
<sequence>MSVRAKKHLGQHFLKDETIAQKIADSLSLKDYEEVLEIGPGMGVLTKYLIAKNIHLSVIELDRESVAYLLENFPELKGNILQGDFLKLNLEEVFGGKQLAIIGNFPYNISSQILFKAIEFRHVVPEFAGMFQKEVAQRITQGPGSKAYGILSVISQAFYHTEYLFTVPPGVFNPPPKVDSGVIRLVRKESFELPVDAKFFFRVVKTAFNQRRKTLRNSLKSFGLSDKLREDAIFARRPEQFWRKTALKMDSTFIENIEGLIKQKQDSTLLTLLSEEHPADIAEIISELDLEEATYLFKLLDSDRTSDALLEIDEDDREKILKNLSAQEIAEEIGEMDTDDAADILSELSDVRASEVISEIQDDDHAKDIVDLLRYEEGTAGALMAKELVKVKETWLVPTTVRKIRSQAQEVTRVHSIYVVDKDDHLIGRLSLKDLLVAPAEARISDIYIPKVDYVNVHDKDEDVALLMQKYDLEAIPVVDDDHILLGRITIDDIVDLIREEAEKDYQMAAGITEDIDADDSILDKTKARLPWLVLGLVGGFAAASIMGGFEDALTQYPELFYFTPLIAAMAGNVGVQSSAIVVQGLATNSIKGSMWSRMLKEIALSV</sequence>
<dbReference type="Pfam" id="PF00571">
    <property type="entry name" value="CBS"/>
    <property type="match status" value="2"/>
</dbReference>
<dbReference type="InterPro" id="IPR029063">
    <property type="entry name" value="SAM-dependent_MTases_sf"/>
</dbReference>
<dbReference type="Pfam" id="PF03448">
    <property type="entry name" value="MgtE_N"/>
    <property type="match status" value="1"/>
</dbReference>
<dbReference type="SUPFAM" id="SSF161093">
    <property type="entry name" value="MgtE membrane domain-like"/>
    <property type="match status" value="1"/>
</dbReference>
<dbReference type="SUPFAM" id="SSF53335">
    <property type="entry name" value="S-adenosyl-L-methionine-dependent methyltransferases"/>
    <property type="match status" value="1"/>
</dbReference>
<dbReference type="Gene3D" id="3.10.580.10">
    <property type="entry name" value="CBS-domain"/>
    <property type="match status" value="1"/>
</dbReference>
<feature type="binding site" evidence="2">
    <location>
        <position position="60"/>
    </location>
    <ligand>
        <name>S-adenosyl-L-methionine</name>
        <dbReference type="ChEBI" id="CHEBI:59789"/>
    </ligand>
</feature>
<keyword evidence="1" id="KW-0129">CBS domain</keyword>
<organism evidence="4">
    <name type="scientific">Cyprideis torosa</name>
    <dbReference type="NCBI Taxonomy" id="163714"/>
    <lineage>
        <taxon>Eukaryota</taxon>
        <taxon>Metazoa</taxon>
        <taxon>Ecdysozoa</taxon>
        <taxon>Arthropoda</taxon>
        <taxon>Crustacea</taxon>
        <taxon>Oligostraca</taxon>
        <taxon>Ostracoda</taxon>
        <taxon>Podocopa</taxon>
        <taxon>Podocopida</taxon>
        <taxon>Cytherocopina</taxon>
        <taxon>Cytheroidea</taxon>
        <taxon>Cytherideidae</taxon>
        <taxon>Cyprideis</taxon>
    </lineage>
</organism>
<keyword evidence="3" id="KW-1003">Cell membrane</keyword>
<dbReference type="GO" id="GO:0005886">
    <property type="term" value="C:plasma membrane"/>
    <property type="evidence" value="ECO:0007669"/>
    <property type="project" value="UniProtKB-SubCell"/>
</dbReference>
<dbReference type="Gene3D" id="1.10.8.100">
    <property type="entry name" value="Ribosomal RNA adenine dimethylase-like, domain 2"/>
    <property type="match status" value="1"/>
</dbReference>
<evidence type="ECO:0000313" key="4">
    <source>
        <dbReference type="EMBL" id="CAD7235151.1"/>
    </source>
</evidence>
<dbReference type="GO" id="GO:0000179">
    <property type="term" value="F:rRNA (adenine-N6,N6-)-dimethyltransferase activity"/>
    <property type="evidence" value="ECO:0007669"/>
    <property type="project" value="UniProtKB-UniRule"/>
</dbReference>
<dbReference type="SMART" id="SM00116">
    <property type="entry name" value="CBS"/>
    <property type="match status" value="2"/>
</dbReference>
<dbReference type="EMBL" id="OB671451">
    <property type="protein sequence ID" value="CAD7235151.1"/>
    <property type="molecule type" value="Genomic_DNA"/>
</dbReference>
<accession>A0A7R8WNK9</accession>
<evidence type="ECO:0000256" key="3">
    <source>
        <dbReference type="RuleBase" id="RU362011"/>
    </source>
</evidence>
<keyword evidence="3" id="KW-0813">Transport</keyword>
<dbReference type="GO" id="GO:0015095">
    <property type="term" value="F:magnesium ion transmembrane transporter activity"/>
    <property type="evidence" value="ECO:0007669"/>
    <property type="project" value="InterPro"/>
</dbReference>
<dbReference type="InterPro" id="IPR006668">
    <property type="entry name" value="Mg_transptr_MgtE_intracell_dom"/>
</dbReference>
<dbReference type="InterPro" id="IPR046342">
    <property type="entry name" value="CBS_dom_sf"/>
</dbReference>
<dbReference type="NCBIfam" id="TIGR00400">
    <property type="entry name" value="mgtE"/>
    <property type="match status" value="1"/>
</dbReference>
<gene>
    <name evidence="4" type="ORF">CTOB1V02_LOCUS12967</name>
</gene>
<keyword evidence="3" id="KW-0479">Metal-binding</keyword>
<dbReference type="NCBIfam" id="TIGR00755">
    <property type="entry name" value="ksgA"/>
    <property type="match status" value="1"/>
</dbReference>
<keyword evidence="2" id="KW-0949">S-adenosyl-L-methionine</keyword>
<dbReference type="PANTHER" id="PTHR43773:SF1">
    <property type="entry name" value="MAGNESIUM TRANSPORTER MGTE"/>
    <property type="match status" value="1"/>
</dbReference>
<dbReference type="InterPro" id="IPR020596">
    <property type="entry name" value="rRNA_Ade_Mease_Trfase_CS"/>
</dbReference>
<dbReference type="InterPro" id="IPR001737">
    <property type="entry name" value="KsgA/Erm"/>
</dbReference>
<comment type="similarity">
    <text evidence="3">Belongs to the SLC41A transporter family.</text>
</comment>
<dbReference type="InterPro" id="IPR038076">
    <property type="entry name" value="MgtE_N_sf"/>
</dbReference>
<dbReference type="InterPro" id="IPR036739">
    <property type="entry name" value="SLC41_membr_dom_sf"/>
</dbReference>
<dbReference type="Pfam" id="PF00398">
    <property type="entry name" value="RrnaAD"/>
    <property type="match status" value="1"/>
</dbReference>
<keyword evidence="2" id="KW-0808">Transferase</keyword>
<comment type="subcellular location">
    <subcellularLocation>
        <location evidence="3">Cell membrane</location>
        <topology evidence="3">Multi-pass membrane protein</topology>
    </subcellularLocation>
</comment>
<dbReference type="InterPro" id="IPR000644">
    <property type="entry name" value="CBS_dom"/>
</dbReference>
<dbReference type="SUPFAM" id="SSF54631">
    <property type="entry name" value="CBS-domain pair"/>
    <property type="match status" value="1"/>
</dbReference>
<keyword evidence="3" id="KW-0472">Membrane</keyword>
<protein>
    <recommendedName>
        <fullName evidence="3">Magnesium transporter MgtE</fullName>
    </recommendedName>
</protein>
<keyword evidence="3" id="KW-0460">Magnesium</keyword>
<feature type="binding site" evidence="2">
    <location>
        <position position="14"/>
    </location>
    <ligand>
        <name>S-adenosyl-L-methionine</name>
        <dbReference type="ChEBI" id="CHEBI:59789"/>
    </ligand>
</feature>
<feature type="binding site" evidence="2">
    <location>
        <position position="104"/>
    </location>
    <ligand>
        <name>S-adenosyl-L-methionine</name>
        <dbReference type="ChEBI" id="CHEBI:59789"/>
    </ligand>
</feature>
<dbReference type="GO" id="GO:0046872">
    <property type="term" value="F:metal ion binding"/>
    <property type="evidence" value="ECO:0007669"/>
    <property type="project" value="UniProtKB-KW"/>
</dbReference>
<dbReference type="Gene3D" id="1.25.60.10">
    <property type="entry name" value="MgtE N-terminal domain-like"/>
    <property type="match status" value="1"/>
</dbReference>
<dbReference type="PANTHER" id="PTHR43773">
    <property type="entry name" value="MAGNESIUM TRANSPORTER MGTE"/>
    <property type="match status" value="1"/>
</dbReference>
<dbReference type="PROSITE" id="PS51371">
    <property type="entry name" value="CBS"/>
    <property type="match status" value="2"/>
</dbReference>
<feature type="non-terminal residue" evidence="4">
    <location>
        <position position="607"/>
    </location>
</feature>
<dbReference type="InterPro" id="IPR006669">
    <property type="entry name" value="MgtE_transporter"/>
</dbReference>
<dbReference type="PROSITE" id="PS51689">
    <property type="entry name" value="SAM_RNA_A_N6_MT"/>
    <property type="match status" value="1"/>
</dbReference>
<feature type="binding site" evidence="2">
    <location>
        <position position="84"/>
    </location>
    <ligand>
        <name>S-adenosyl-L-methionine</name>
        <dbReference type="ChEBI" id="CHEBI:59789"/>
    </ligand>
</feature>
<reference evidence="4" key="1">
    <citation type="submission" date="2020-11" db="EMBL/GenBank/DDBJ databases">
        <authorList>
            <person name="Tran Van P."/>
        </authorList>
    </citation>
    <scope>NUCLEOTIDE SEQUENCE</scope>
</reference>
<dbReference type="CDD" id="cd04606">
    <property type="entry name" value="CBS_pair_Mg_transporter"/>
    <property type="match status" value="1"/>
</dbReference>
<feature type="binding site" evidence="2">
    <location>
        <position position="12"/>
    </location>
    <ligand>
        <name>S-adenosyl-L-methionine</name>
        <dbReference type="ChEBI" id="CHEBI:59789"/>
    </ligand>
</feature>
<comment type="subunit">
    <text evidence="3">Homodimer.</text>
</comment>
<dbReference type="InterPro" id="IPR020598">
    <property type="entry name" value="rRNA_Ade_methylase_Trfase_N"/>
</dbReference>
<evidence type="ECO:0000256" key="1">
    <source>
        <dbReference type="PROSITE-ProRule" id="PRU00703"/>
    </source>
</evidence>
<keyword evidence="2" id="KW-0489">Methyltransferase</keyword>
<dbReference type="Gene3D" id="3.40.50.150">
    <property type="entry name" value="Vaccinia Virus protein VP39"/>
    <property type="match status" value="1"/>
</dbReference>
<dbReference type="HAMAP" id="MF_00607">
    <property type="entry name" value="16SrRNA_methyltr_A"/>
    <property type="match status" value="1"/>
</dbReference>
<keyword evidence="2" id="KW-0694">RNA-binding</keyword>
<dbReference type="OrthoDB" id="6415261at2759"/>
<name>A0A7R8WNK9_9CRUS</name>
<proteinExistence type="inferred from homology"/>
<comment type="function">
    <text evidence="3">Acts as a magnesium transporter.</text>
</comment>
<dbReference type="InterPro" id="IPR023165">
    <property type="entry name" value="rRNA_Ade_diMease-like_C"/>
</dbReference>
<dbReference type="SMART" id="SM00650">
    <property type="entry name" value="rADc"/>
    <property type="match status" value="1"/>
</dbReference>